<dbReference type="NCBIfam" id="NF002060">
    <property type="entry name" value="PRK00892.1"/>
    <property type="match status" value="1"/>
</dbReference>
<accession>A0A6L7G2G0</accession>
<evidence type="ECO:0000256" key="5">
    <source>
        <dbReference type="ARBA" id="ARBA00023315"/>
    </source>
</evidence>
<sequence>MAHAISEIAQALGAEVLGDGSILIESLKEPADAGENDLALAMKPEFAEALPKGAARAAMLWEGADWKAMGLKAAIVAPRPRMALAGLTRMYDKGHGYPTGIHPTAIIDPTAEIGEGVSIGPFSIISAGAKIGAGSLLAPQVFVGPDSVIGEGSYLHVGARIGPRVTIGARFIGHQNCVVGSDGFSFVTPEAGSVEQARSTLGGQVELRPQSWVRIQSLGAVVIGDDVELGAQTCVDAGTIRPTRIGNGTKIDNLGHVGHNVVIGHDCLFAAFVGIAGSTTIGNNVVFGGRVGLSDNITIGDGVVCGGGSAVLTSVPAGRVMLGYPAVKMDTHLETYKLSRRLPRLFKQVAELQKAVFKSEKND</sequence>
<dbReference type="AlphaFoldDB" id="A0A6L7G2G0"/>
<name>A0A6L7G2G0_9RHOB</name>
<reference evidence="6 7" key="1">
    <citation type="submission" date="2019-12" db="EMBL/GenBank/DDBJ databases">
        <authorList>
            <person name="Li M."/>
        </authorList>
    </citation>
    <scope>NUCLEOTIDE SEQUENCE [LARGE SCALE GENOMIC DNA]</scope>
    <source>
        <strain evidence="6 7">GBMRC 2024</strain>
    </source>
</reference>
<evidence type="ECO:0000256" key="1">
    <source>
        <dbReference type="ARBA" id="ARBA00022516"/>
    </source>
</evidence>
<dbReference type="Gene3D" id="3.40.1390.10">
    <property type="entry name" value="MurE/MurF, N-terminal domain"/>
    <property type="match status" value="1"/>
</dbReference>
<keyword evidence="5 6" id="KW-0012">Acyltransferase</keyword>
<keyword evidence="4" id="KW-0443">Lipid metabolism</keyword>
<dbReference type="NCBIfam" id="TIGR01853">
    <property type="entry name" value="lipid_A_lpxD"/>
    <property type="match status" value="1"/>
</dbReference>
<dbReference type="GO" id="GO:0016410">
    <property type="term" value="F:N-acyltransferase activity"/>
    <property type="evidence" value="ECO:0007669"/>
    <property type="project" value="InterPro"/>
</dbReference>
<dbReference type="EMBL" id="WUMU01000005">
    <property type="protein sequence ID" value="MXN17637.1"/>
    <property type="molecule type" value="Genomic_DNA"/>
</dbReference>
<protein>
    <submittedName>
        <fullName evidence="6">UDP-3-O-(3-hydroxymyristoyl)glucosamine N-acyltransferase</fullName>
        <ecNumber evidence="6">2.3.1.191</ecNumber>
    </submittedName>
</protein>
<comment type="caution">
    <text evidence="6">The sequence shown here is derived from an EMBL/GenBank/DDBJ whole genome shotgun (WGS) entry which is preliminary data.</text>
</comment>
<dbReference type="RefSeq" id="WP_160893151.1">
    <property type="nucleotide sequence ID" value="NZ_WUMU01000005.1"/>
</dbReference>
<gene>
    <name evidence="6" type="primary">lpxD</name>
    <name evidence="6" type="ORF">GR170_07325</name>
</gene>
<evidence type="ECO:0000313" key="6">
    <source>
        <dbReference type="EMBL" id="MXN17637.1"/>
    </source>
</evidence>
<dbReference type="PANTHER" id="PTHR43378:SF2">
    <property type="entry name" value="UDP-3-O-ACYLGLUCOSAMINE N-ACYLTRANSFERASE 1, MITOCHONDRIAL-RELATED"/>
    <property type="match status" value="1"/>
</dbReference>
<dbReference type="GO" id="GO:0016020">
    <property type="term" value="C:membrane"/>
    <property type="evidence" value="ECO:0007669"/>
    <property type="project" value="GOC"/>
</dbReference>
<dbReference type="SUPFAM" id="SSF51161">
    <property type="entry name" value="Trimeric LpxA-like enzymes"/>
    <property type="match status" value="1"/>
</dbReference>
<keyword evidence="2" id="KW-0441">Lipid A biosynthesis</keyword>
<dbReference type="Gene3D" id="2.160.10.10">
    <property type="entry name" value="Hexapeptide repeat proteins"/>
    <property type="match status" value="1"/>
</dbReference>
<proteinExistence type="predicted"/>
<evidence type="ECO:0000256" key="2">
    <source>
        <dbReference type="ARBA" id="ARBA00022556"/>
    </source>
</evidence>
<keyword evidence="3 6" id="KW-0808">Transferase</keyword>
<dbReference type="Proteomes" id="UP000477911">
    <property type="component" value="Unassembled WGS sequence"/>
</dbReference>
<evidence type="ECO:0000256" key="4">
    <source>
        <dbReference type="ARBA" id="ARBA00023098"/>
    </source>
</evidence>
<dbReference type="GO" id="GO:0103118">
    <property type="term" value="F:UDP-3-O-[(3R)-3-hydroxyacyl]-glucosamine N-acyltransferase activity"/>
    <property type="evidence" value="ECO:0007669"/>
    <property type="project" value="UniProtKB-EC"/>
</dbReference>
<dbReference type="CDD" id="cd03352">
    <property type="entry name" value="LbH_LpxD"/>
    <property type="match status" value="1"/>
</dbReference>
<dbReference type="GO" id="GO:0009245">
    <property type="term" value="P:lipid A biosynthetic process"/>
    <property type="evidence" value="ECO:0007669"/>
    <property type="project" value="UniProtKB-KW"/>
</dbReference>
<dbReference type="Pfam" id="PF00132">
    <property type="entry name" value="Hexapep"/>
    <property type="match status" value="1"/>
</dbReference>
<dbReference type="InterPro" id="IPR001451">
    <property type="entry name" value="Hexapep"/>
</dbReference>
<evidence type="ECO:0000313" key="7">
    <source>
        <dbReference type="Proteomes" id="UP000477911"/>
    </source>
</evidence>
<dbReference type="InterPro" id="IPR007691">
    <property type="entry name" value="LpxD"/>
</dbReference>
<organism evidence="6 7">
    <name type="scientific">Pseudooceanicola albus</name>
    <dbReference type="NCBI Taxonomy" id="2692189"/>
    <lineage>
        <taxon>Bacteria</taxon>
        <taxon>Pseudomonadati</taxon>
        <taxon>Pseudomonadota</taxon>
        <taxon>Alphaproteobacteria</taxon>
        <taxon>Rhodobacterales</taxon>
        <taxon>Paracoccaceae</taxon>
        <taxon>Pseudooceanicola</taxon>
    </lineage>
</organism>
<evidence type="ECO:0000256" key="3">
    <source>
        <dbReference type="ARBA" id="ARBA00022679"/>
    </source>
</evidence>
<dbReference type="EC" id="2.3.1.191" evidence="6"/>
<dbReference type="PANTHER" id="PTHR43378">
    <property type="entry name" value="UDP-3-O-ACYLGLUCOSAMINE N-ACYLTRANSFERASE"/>
    <property type="match status" value="1"/>
</dbReference>
<keyword evidence="7" id="KW-1185">Reference proteome</keyword>
<dbReference type="InterPro" id="IPR011004">
    <property type="entry name" value="Trimer_LpxA-like_sf"/>
</dbReference>
<keyword evidence="1" id="KW-0444">Lipid biosynthesis</keyword>